<name>A0A0E9R2X2_ANGAN</name>
<dbReference type="EMBL" id="GBXM01089087">
    <property type="protein sequence ID" value="JAH19490.1"/>
    <property type="molecule type" value="Transcribed_RNA"/>
</dbReference>
<dbReference type="EMBL" id="GBXM01085465">
    <property type="protein sequence ID" value="JAH23112.1"/>
    <property type="molecule type" value="Transcribed_RNA"/>
</dbReference>
<evidence type="ECO:0000313" key="1">
    <source>
        <dbReference type="EMBL" id="JAH23112.1"/>
    </source>
</evidence>
<proteinExistence type="predicted"/>
<dbReference type="AlphaFoldDB" id="A0A0E9R2X2"/>
<reference evidence="1" key="2">
    <citation type="journal article" date="2015" name="Fish Shellfish Immunol.">
        <title>Early steps in the European eel (Anguilla anguilla)-Vibrio vulnificus interaction in the gills: Role of the RtxA13 toxin.</title>
        <authorList>
            <person name="Callol A."/>
            <person name="Pajuelo D."/>
            <person name="Ebbesson L."/>
            <person name="Teles M."/>
            <person name="MacKenzie S."/>
            <person name="Amaro C."/>
        </authorList>
    </citation>
    <scope>NUCLEOTIDE SEQUENCE</scope>
</reference>
<organism evidence="1">
    <name type="scientific">Anguilla anguilla</name>
    <name type="common">European freshwater eel</name>
    <name type="synonym">Muraena anguilla</name>
    <dbReference type="NCBI Taxonomy" id="7936"/>
    <lineage>
        <taxon>Eukaryota</taxon>
        <taxon>Metazoa</taxon>
        <taxon>Chordata</taxon>
        <taxon>Craniata</taxon>
        <taxon>Vertebrata</taxon>
        <taxon>Euteleostomi</taxon>
        <taxon>Actinopterygii</taxon>
        <taxon>Neopterygii</taxon>
        <taxon>Teleostei</taxon>
        <taxon>Anguilliformes</taxon>
        <taxon>Anguillidae</taxon>
        <taxon>Anguilla</taxon>
    </lineage>
</organism>
<reference evidence="1" key="1">
    <citation type="submission" date="2014-11" db="EMBL/GenBank/DDBJ databases">
        <authorList>
            <person name="Amaro Gonzalez C."/>
        </authorList>
    </citation>
    <scope>NUCLEOTIDE SEQUENCE</scope>
</reference>
<sequence length="51" mass="5920">MKSQSCANIWGEGLEEGLELFRNMSRMQRDLKPLIYCALDKHNKEGTVKIH</sequence>
<protein>
    <submittedName>
        <fullName evidence="1">Uncharacterized protein</fullName>
    </submittedName>
</protein>
<accession>A0A0E9R2X2</accession>